<accession>A0A366MUT9</accession>
<feature type="domain" description="ABC3 transporter permease C-terminal" evidence="7">
    <location>
        <begin position="152"/>
        <end position="266"/>
    </location>
</feature>
<dbReference type="RefSeq" id="WP_113893900.1">
    <property type="nucleotide sequence ID" value="NZ_CP182882.1"/>
</dbReference>
<comment type="caution">
    <text evidence="8">The sequence shown here is derived from an EMBL/GenBank/DDBJ whole genome shotgun (WGS) entry which is preliminary data.</text>
</comment>
<keyword evidence="8" id="KW-0132">Cell division</keyword>
<keyword evidence="2" id="KW-1003">Cell membrane</keyword>
<evidence type="ECO:0000313" key="8">
    <source>
        <dbReference type="EMBL" id="RBQ29390.1"/>
    </source>
</evidence>
<keyword evidence="8" id="KW-0131">Cell cycle</keyword>
<dbReference type="PANTHER" id="PTHR47755:SF1">
    <property type="entry name" value="CELL DIVISION PROTEIN FTSX"/>
    <property type="match status" value="1"/>
</dbReference>
<keyword evidence="4 6" id="KW-1133">Transmembrane helix</keyword>
<feature type="transmembrane region" description="Helical" evidence="6">
    <location>
        <begin position="200"/>
        <end position="219"/>
    </location>
</feature>
<evidence type="ECO:0000256" key="3">
    <source>
        <dbReference type="ARBA" id="ARBA00022692"/>
    </source>
</evidence>
<comment type="subcellular location">
    <subcellularLocation>
        <location evidence="1">Cell membrane</location>
        <topology evidence="1">Multi-pass membrane protein</topology>
    </subcellularLocation>
</comment>
<evidence type="ECO:0000313" key="9">
    <source>
        <dbReference type="Proteomes" id="UP000252669"/>
    </source>
</evidence>
<feature type="transmembrane region" description="Helical" evidence="6">
    <location>
        <begin position="248"/>
        <end position="267"/>
    </location>
</feature>
<evidence type="ECO:0000256" key="1">
    <source>
        <dbReference type="ARBA" id="ARBA00004651"/>
    </source>
</evidence>
<dbReference type="PANTHER" id="PTHR47755">
    <property type="entry name" value="CELL DIVISION PROTEIN FTSX"/>
    <property type="match status" value="1"/>
</dbReference>
<dbReference type="GO" id="GO:0032153">
    <property type="term" value="C:cell division site"/>
    <property type="evidence" value="ECO:0007669"/>
    <property type="project" value="TreeGrafter"/>
</dbReference>
<evidence type="ECO:0000256" key="2">
    <source>
        <dbReference type="ARBA" id="ARBA00022475"/>
    </source>
</evidence>
<dbReference type="GO" id="GO:0005886">
    <property type="term" value="C:plasma membrane"/>
    <property type="evidence" value="ECO:0007669"/>
    <property type="project" value="UniProtKB-SubCell"/>
</dbReference>
<evidence type="ECO:0000256" key="6">
    <source>
        <dbReference type="SAM" id="Phobius"/>
    </source>
</evidence>
<organism evidence="8 9">
    <name type="scientific">Aliarcobacter vitoriensis</name>
    <dbReference type="NCBI Taxonomy" id="2011099"/>
    <lineage>
        <taxon>Bacteria</taxon>
        <taxon>Pseudomonadati</taxon>
        <taxon>Campylobacterota</taxon>
        <taxon>Epsilonproteobacteria</taxon>
        <taxon>Campylobacterales</taxon>
        <taxon>Arcobacteraceae</taxon>
        <taxon>Aliarcobacter</taxon>
    </lineage>
</organism>
<dbReference type="GO" id="GO:0051301">
    <property type="term" value="P:cell division"/>
    <property type="evidence" value="ECO:0007669"/>
    <property type="project" value="UniProtKB-KW"/>
</dbReference>
<dbReference type="Proteomes" id="UP000252669">
    <property type="component" value="Unassembled WGS sequence"/>
</dbReference>
<dbReference type="AlphaFoldDB" id="A0A366MUT9"/>
<evidence type="ECO:0000256" key="5">
    <source>
        <dbReference type="ARBA" id="ARBA00023136"/>
    </source>
</evidence>
<protein>
    <submittedName>
        <fullName evidence="8">Cell division protein FtsX</fullName>
    </submittedName>
</protein>
<dbReference type="InterPro" id="IPR004513">
    <property type="entry name" value="FtsX"/>
</dbReference>
<reference evidence="8 9" key="1">
    <citation type="submission" date="2017-10" db="EMBL/GenBank/DDBJ databases">
        <title>Genomics of the genus Arcobacter.</title>
        <authorList>
            <person name="Perez-Cataluna A."/>
            <person name="Figueras M.J."/>
        </authorList>
    </citation>
    <scope>NUCLEOTIDE SEQUENCE [LARGE SCALE GENOMIC DNA]</scope>
    <source>
        <strain evidence="8 9">CECT 9230</strain>
    </source>
</reference>
<dbReference type="OrthoDB" id="5348519at2"/>
<name>A0A366MUT9_9BACT</name>
<sequence>MKSLKAIFAFLIPLLSMLITFCIFLIIDNIVDNYKTKISRDYSIVIVATNPINKESLNELAGIKVENIQVLPNDKIIENIKANLSSNSIELLRQKLPYFYQIYLEIFPTSSDLEVIKKTLLSNKDIKNVEVFYKNHNQVYLLLLILNSVSFILFFIITIFAIIIIAKQIKLWFHEHHIKISILRLHGASILYSASSVLKYALISSLLAFLIATGFLTYISQNIDLLFPLELQDIVDIKIDIIKEIIKIFILSFCISIFTILGVLLKYKINND</sequence>
<keyword evidence="5 6" id="KW-0472">Membrane</keyword>
<proteinExistence type="predicted"/>
<evidence type="ECO:0000256" key="4">
    <source>
        <dbReference type="ARBA" id="ARBA00022989"/>
    </source>
</evidence>
<dbReference type="Pfam" id="PF02687">
    <property type="entry name" value="FtsX"/>
    <property type="match status" value="1"/>
</dbReference>
<feature type="transmembrane region" description="Helical" evidence="6">
    <location>
        <begin position="7"/>
        <end position="27"/>
    </location>
</feature>
<dbReference type="InterPro" id="IPR003838">
    <property type="entry name" value="ABC3_permease_C"/>
</dbReference>
<dbReference type="EMBL" id="PDKB01000006">
    <property type="protein sequence ID" value="RBQ29390.1"/>
    <property type="molecule type" value="Genomic_DNA"/>
</dbReference>
<feature type="transmembrane region" description="Helical" evidence="6">
    <location>
        <begin position="139"/>
        <end position="166"/>
    </location>
</feature>
<keyword evidence="3 6" id="KW-0812">Transmembrane</keyword>
<gene>
    <name evidence="8" type="ORF">CRU91_04715</name>
</gene>
<evidence type="ECO:0000259" key="7">
    <source>
        <dbReference type="Pfam" id="PF02687"/>
    </source>
</evidence>
<keyword evidence="9" id="KW-1185">Reference proteome</keyword>